<dbReference type="EMBL" id="VORT01000010">
    <property type="protein sequence ID" value="TXD72164.1"/>
    <property type="molecule type" value="Genomic_DNA"/>
</dbReference>
<evidence type="ECO:0000256" key="1">
    <source>
        <dbReference type="SAM" id="SignalP"/>
    </source>
</evidence>
<dbReference type="Gene3D" id="2.40.160.10">
    <property type="entry name" value="Porin"/>
    <property type="match status" value="1"/>
</dbReference>
<evidence type="ECO:0008006" key="4">
    <source>
        <dbReference type="Google" id="ProtNLM"/>
    </source>
</evidence>
<dbReference type="SUPFAM" id="SSF56935">
    <property type="entry name" value="Porins"/>
    <property type="match status" value="1"/>
</dbReference>
<dbReference type="RefSeq" id="WP_111844757.1">
    <property type="nucleotide sequence ID" value="NZ_UEGI01000009.1"/>
</dbReference>
<reference evidence="2 3" key="1">
    <citation type="submission" date="2019-08" db="EMBL/GenBank/DDBJ databases">
        <title>Genome of Aequorivita antarctica SW49 (type strain).</title>
        <authorList>
            <person name="Bowman J.P."/>
        </authorList>
    </citation>
    <scope>NUCLEOTIDE SEQUENCE [LARGE SCALE GENOMIC DNA]</scope>
    <source>
        <strain evidence="2 3">SW49</strain>
    </source>
</reference>
<name>A0A5C6YWY9_9FLAO</name>
<feature type="signal peptide" evidence="1">
    <location>
        <begin position="1"/>
        <end position="18"/>
    </location>
</feature>
<keyword evidence="1" id="KW-0732">Signal</keyword>
<evidence type="ECO:0000313" key="3">
    <source>
        <dbReference type="Proteomes" id="UP000321497"/>
    </source>
</evidence>
<proteinExistence type="predicted"/>
<feature type="chain" id="PRO_5022911863" description="Porin" evidence="1">
    <location>
        <begin position="19"/>
        <end position="392"/>
    </location>
</feature>
<keyword evidence="3" id="KW-1185">Reference proteome</keyword>
<dbReference type="Proteomes" id="UP000321497">
    <property type="component" value="Unassembled WGS sequence"/>
</dbReference>
<dbReference type="OrthoDB" id="9768080at2"/>
<protein>
    <recommendedName>
        <fullName evidence="4">Porin</fullName>
    </recommendedName>
</protein>
<evidence type="ECO:0000313" key="2">
    <source>
        <dbReference type="EMBL" id="TXD72164.1"/>
    </source>
</evidence>
<organism evidence="2 3">
    <name type="scientific">Aequorivita antarctica</name>
    <dbReference type="NCBI Taxonomy" id="153266"/>
    <lineage>
        <taxon>Bacteria</taxon>
        <taxon>Pseudomonadati</taxon>
        <taxon>Bacteroidota</taxon>
        <taxon>Flavobacteriia</taxon>
        <taxon>Flavobacteriales</taxon>
        <taxon>Flavobacteriaceae</taxon>
        <taxon>Aequorivita</taxon>
    </lineage>
</organism>
<sequence length="392" mass="43328">MKKFITLSVLFFSAISFSQTVSDSIPPTPQEQQNSIQRILSGTFGKAVTLGGYGEMVYNQPEGDNGTLDVHRLVLLLGYKFDEKTQFITEIEVEHVEEIYIEQAFVNYAVSNNVNLRGGLMLVPMGIINEYHEPTTFNGTDRPAVDHDIVPTTWRELGIGVTGRFPEISLGYQAYIFNGFKSTALDNEGGINGFLKGKDGLRGGRQKGIESTVDSPTFSAKLDYYGIPGLRFGLAGYFGKTQADDEVEDLDGANIGISMVGFDLRYAFRKFTARGEFVYASLTDTDQYNTLTGRDLGSTLMGYYVEGAYNLLPLTAKQKLFAFARYEQYDTHAGTEGGLVRNDAYNRQDITAGLSYHIANGVVIKGDYQIKDNALDGAEVKNQLNFGIGVWF</sequence>
<accession>A0A5C6YWY9</accession>
<comment type="caution">
    <text evidence="2">The sequence shown here is derived from an EMBL/GenBank/DDBJ whole genome shotgun (WGS) entry which is preliminary data.</text>
</comment>
<dbReference type="InterPro" id="IPR023614">
    <property type="entry name" value="Porin_dom_sf"/>
</dbReference>
<gene>
    <name evidence="2" type="ORF">ESU54_14030</name>
</gene>
<dbReference type="AlphaFoldDB" id="A0A5C6YWY9"/>